<dbReference type="Proteomes" id="UP000005205">
    <property type="component" value="Unassembled WGS sequence"/>
</dbReference>
<evidence type="ECO:0000256" key="6">
    <source>
        <dbReference type="PROSITE-ProRule" id="PRU00175"/>
    </source>
</evidence>
<dbReference type="PROSITE" id="PS50089">
    <property type="entry name" value="ZF_RING_2"/>
    <property type="match status" value="1"/>
</dbReference>
<dbReference type="GO" id="GO:0070936">
    <property type="term" value="P:protein K48-linked ubiquitination"/>
    <property type="evidence" value="ECO:0007669"/>
    <property type="project" value="UniProtKB-ARBA"/>
</dbReference>
<dbReference type="GO" id="GO:0043027">
    <property type="term" value="F:cysteine-type endopeptidase inhibitor activity involved in apoptotic process"/>
    <property type="evidence" value="ECO:0007669"/>
    <property type="project" value="UniProtKB-ARBA"/>
</dbReference>
<dbReference type="GO" id="GO:0061630">
    <property type="term" value="F:ubiquitin protein ligase activity"/>
    <property type="evidence" value="ECO:0007669"/>
    <property type="project" value="TreeGrafter"/>
</dbReference>
<dbReference type="Pfam" id="PF00653">
    <property type="entry name" value="BIR"/>
    <property type="match status" value="3"/>
</dbReference>
<feature type="region of interest" description="Disordered" evidence="7">
    <location>
        <begin position="495"/>
        <end position="516"/>
    </location>
</feature>
<organism evidence="9 10">
    <name type="scientific">Atta cephalotes</name>
    <name type="common">Leafcutter ant</name>
    <dbReference type="NCBI Taxonomy" id="12957"/>
    <lineage>
        <taxon>Eukaryota</taxon>
        <taxon>Metazoa</taxon>
        <taxon>Ecdysozoa</taxon>
        <taxon>Arthropoda</taxon>
        <taxon>Hexapoda</taxon>
        <taxon>Insecta</taxon>
        <taxon>Pterygota</taxon>
        <taxon>Neoptera</taxon>
        <taxon>Endopterygota</taxon>
        <taxon>Hymenoptera</taxon>
        <taxon>Apocrita</taxon>
        <taxon>Aculeata</taxon>
        <taxon>Formicoidea</taxon>
        <taxon>Formicidae</taxon>
        <taxon>Myrmicinae</taxon>
        <taxon>Atta</taxon>
    </lineage>
</organism>
<dbReference type="PANTHER" id="PTHR10044">
    <property type="entry name" value="INHIBITOR OF APOPTOSIS"/>
    <property type="match status" value="1"/>
</dbReference>
<dbReference type="PROSITE" id="PS50143">
    <property type="entry name" value="BIR_REPEAT_2"/>
    <property type="match status" value="3"/>
</dbReference>
<dbReference type="GO" id="GO:0005829">
    <property type="term" value="C:cytosol"/>
    <property type="evidence" value="ECO:0007669"/>
    <property type="project" value="UniProtKB-ARBA"/>
</dbReference>
<dbReference type="CDD" id="cd14321">
    <property type="entry name" value="UBA_IAPs"/>
    <property type="match status" value="1"/>
</dbReference>
<keyword evidence="4 6" id="KW-0863">Zinc-finger</keyword>
<keyword evidence="5" id="KW-0862">Zinc</keyword>
<dbReference type="InterPro" id="IPR050784">
    <property type="entry name" value="IAP"/>
</dbReference>
<dbReference type="GO" id="GO:0022416">
    <property type="term" value="P:chaeta development"/>
    <property type="evidence" value="ECO:0007669"/>
    <property type="project" value="UniProtKB-ARBA"/>
</dbReference>
<dbReference type="FunFam" id="3.30.40.10:FF:000184">
    <property type="entry name" value="Baculoviral IAP repeat containing 2"/>
    <property type="match status" value="1"/>
</dbReference>
<dbReference type="FunFam" id="1.10.1170.10:FF:000002">
    <property type="entry name" value="Baculoviral IAP repeat containing 7"/>
    <property type="match status" value="1"/>
</dbReference>
<keyword evidence="3" id="KW-0479">Metal-binding</keyword>
<dbReference type="Gene3D" id="3.30.40.10">
    <property type="entry name" value="Zinc/RING finger domain, C3HC4 (zinc finger)"/>
    <property type="match status" value="1"/>
</dbReference>
<dbReference type="GO" id="GO:0006915">
    <property type="term" value="P:apoptotic process"/>
    <property type="evidence" value="ECO:0007669"/>
    <property type="project" value="UniProtKB-KW"/>
</dbReference>
<dbReference type="InterPro" id="IPR001841">
    <property type="entry name" value="Znf_RING"/>
</dbReference>
<evidence type="ECO:0000256" key="1">
    <source>
        <dbReference type="ARBA" id="ARBA00006672"/>
    </source>
</evidence>
<dbReference type="KEGG" id="acep:105623438"/>
<accession>A0A158NRR3</accession>
<dbReference type="GO" id="GO:0043066">
    <property type="term" value="P:negative regulation of apoptotic process"/>
    <property type="evidence" value="ECO:0007669"/>
    <property type="project" value="TreeGrafter"/>
</dbReference>
<dbReference type="Pfam" id="PF13920">
    <property type="entry name" value="zf-C3HC4_3"/>
    <property type="match status" value="1"/>
</dbReference>
<dbReference type="SUPFAM" id="SSF57924">
    <property type="entry name" value="Inhibitor of apoptosis (IAP) repeat"/>
    <property type="match status" value="3"/>
</dbReference>
<dbReference type="GO" id="GO:0089720">
    <property type="term" value="F:caspase binding"/>
    <property type="evidence" value="ECO:0007669"/>
    <property type="project" value="UniProtKB-ARBA"/>
</dbReference>
<dbReference type="SMART" id="SM00184">
    <property type="entry name" value="RING"/>
    <property type="match status" value="1"/>
</dbReference>
<dbReference type="GO" id="GO:0005634">
    <property type="term" value="C:nucleus"/>
    <property type="evidence" value="ECO:0007669"/>
    <property type="project" value="TreeGrafter"/>
</dbReference>
<comment type="similarity">
    <text evidence="1">Belongs to the IAP family.</text>
</comment>
<dbReference type="PANTHER" id="PTHR10044:SF139">
    <property type="entry name" value="DEATH-ASSOCIATED INHIBITOR OF APOPTOSIS 2"/>
    <property type="match status" value="1"/>
</dbReference>
<evidence type="ECO:0000259" key="8">
    <source>
        <dbReference type="PROSITE" id="PS50089"/>
    </source>
</evidence>
<dbReference type="GO" id="GO:0051726">
    <property type="term" value="P:regulation of cell cycle"/>
    <property type="evidence" value="ECO:0007669"/>
    <property type="project" value="TreeGrafter"/>
</dbReference>
<evidence type="ECO:0000256" key="5">
    <source>
        <dbReference type="ARBA" id="ARBA00022833"/>
    </source>
</evidence>
<dbReference type="FunCoup" id="A0A158NRR3">
    <property type="interactions" value="2022"/>
</dbReference>
<dbReference type="Gene3D" id="1.10.8.10">
    <property type="entry name" value="DNA helicase RuvA subunit, C-terminal domain"/>
    <property type="match status" value="1"/>
</dbReference>
<gene>
    <name evidence="9" type="primary">105623438</name>
</gene>
<evidence type="ECO:0000256" key="3">
    <source>
        <dbReference type="ARBA" id="ARBA00022723"/>
    </source>
</evidence>
<dbReference type="CDD" id="cd16713">
    <property type="entry name" value="RING-HC_BIRC2_3_7"/>
    <property type="match status" value="1"/>
</dbReference>
<dbReference type="GO" id="GO:0004869">
    <property type="term" value="F:cysteine-type endopeptidase inhibitor activity"/>
    <property type="evidence" value="ECO:0007669"/>
    <property type="project" value="UniProtKB-ARBA"/>
</dbReference>
<dbReference type="EMBL" id="ADTU01024274">
    <property type="status" value="NOT_ANNOTATED_CDS"/>
    <property type="molecule type" value="Genomic_DNA"/>
</dbReference>
<dbReference type="InterPro" id="IPR013083">
    <property type="entry name" value="Znf_RING/FYVE/PHD"/>
</dbReference>
<evidence type="ECO:0000256" key="4">
    <source>
        <dbReference type="ARBA" id="ARBA00022771"/>
    </source>
</evidence>
<dbReference type="GO" id="GO:0048471">
    <property type="term" value="C:perinuclear region of cytoplasm"/>
    <property type="evidence" value="ECO:0007669"/>
    <property type="project" value="UniProtKB-ARBA"/>
</dbReference>
<feature type="domain" description="RING-type" evidence="8">
    <location>
        <begin position="541"/>
        <end position="576"/>
    </location>
</feature>
<dbReference type="STRING" id="12957.A0A158NRR3"/>
<name>A0A158NRR3_ATTCE</name>
<feature type="region of interest" description="Disordered" evidence="7">
    <location>
        <begin position="94"/>
        <end position="124"/>
    </location>
</feature>
<dbReference type="OrthoDB" id="774873at2759"/>
<evidence type="ECO:0000256" key="7">
    <source>
        <dbReference type="SAM" id="MobiDB-lite"/>
    </source>
</evidence>
<proteinExistence type="inferred from homology"/>
<dbReference type="SMART" id="SM00238">
    <property type="entry name" value="BIR"/>
    <property type="match status" value="3"/>
</dbReference>
<dbReference type="AlphaFoldDB" id="A0A158NRR3"/>
<dbReference type="CDD" id="cd00022">
    <property type="entry name" value="BIR"/>
    <property type="match status" value="3"/>
</dbReference>
<dbReference type="InParanoid" id="A0A158NRR3"/>
<dbReference type="GO" id="GO:0031398">
    <property type="term" value="P:positive regulation of protein ubiquitination"/>
    <property type="evidence" value="ECO:0007669"/>
    <property type="project" value="TreeGrafter"/>
</dbReference>
<dbReference type="EnsemblMetazoa" id="XM_012204831.1">
    <property type="protein sequence ID" value="XP_012060221.1"/>
    <property type="gene ID" value="LOC105623438"/>
</dbReference>
<reference evidence="10" key="1">
    <citation type="journal article" date="2011" name="PLoS Genet.">
        <title>The genome sequence of the leaf-cutter ant Atta cephalotes reveals insights into its obligate symbiotic lifestyle.</title>
        <authorList>
            <person name="Suen G."/>
            <person name="Teiling C."/>
            <person name="Li L."/>
            <person name="Holt C."/>
            <person name="Abouheif E."/>
            <person name="Bornberg-Bauer E."/>
            <person name="Bouffard P."/>
            <person name="Caldera E.J."/>
            <person name="Cash E."/>
            <person name="Cavanaugh A."/>
            <person name="Denas O."/>
            <person name="Elhaik E."/>
            <person name="Fave M.J."/>
            <person name="Gadau J."/>
            <person name="Gibson J.D."/>
            <person name="Graur D."/>
            <person name="Grubbs K.J."/>
            <person name="Hagen D.E."/>
            <person name="Harkins T.T."/>
            <person name="Helmkampf M."/>
            <person name="Hu H."/>
            <person name="Johnson B.R."/>
            <person name="Kim J."/>
            <person name="Marsh S.E."/>
            <person name="Moeller J.A."/>
            <person name="Munoz-Torres M.C."/>
            <person name="Murphy M.C."/>
            <person name="Naughton M.C."/>
            <person name="Nigam S."/>
            <person name="Overson R."/>
            <person name="Rajakumar R."/>
            <person name="Reese J.T."/>
            <person name="Scott J.J."/>
            <person name="Smith C.R."/>
            <person name="Tao S."/>
            <person name="Tsutsui N.D."/>
            <person name="Viljakainen L."/>
            <person name="Wissler L."/>
            <person name="Yandell M.D."/>
            <person name="Zimmer F."/>
            <person name="Taylor J."/>
            <person name="Slater S.C."/>
            <person name="Clifton S.W."/>
            <person name="Warren W.C."/>
            <person name="Elsik C.G."/>
            <person name="Smith C.D."/>
            <person name="Weinstock G.M."/>
            <person name="Gerardo N.M."/>
            <person name="Currie C.R."/>
        </authorList>
    </citation>
    <scope>NUCLEOTIDE SEQUENCE [LARGE SCALE GENOMIC DNA]</scope>
</reference>
<sequence>MNVEENRLRTFRDKWPANAAVDPTRLAKAGFYYTGHDLEVQCFFCGTRISDWNYGDHVMVRHRTKAPKCPFVLAPTNTINIPFIPGIAESAAAEPSTHQQLSVDDHSQWSNSVENNSSLPQRSMDPLKEYGTLVERIVSFQKWPKTSIIHPHKLAMAGFYYLQNEDMVECAFCRGVIMNWKPGDNPDSVHRLNFPNCDFYMKLEPVEELFGFVCVVPESRTNMPGIQVHKTPQRPGFAMYEKRLQTFKGWPKNLKQTPEMLAEAGFYYSGYEDQVRCFHCDGGLRNWQPTDDVWVEHARWFSSCFFVNLVRGQDFVKYCVDNRNFDLSIITGMPEDNATESSVESVSTSLQNSKPDNTIASAIDIVETLGASVSTVSQPSELSTPVDVTETMVASLSTVLQPNVSITNAEVEKLLETAPAMAALEIGLQVDRVKRALKNRMERVGIPYTDVAQLIQDVLHHQVMEENNSLDNSTSNSPTSELNNLFNQVTIQMTNNSANKNDTQESDTFEGDLEKKKTDNESDDFMALQEENRKLKEARLCKVCMDHELAIVFLPCGHLATCSNCAPVFARCPLCRFRIHGYVRIFLS</sequence>
<feature type="compositionally biased region" description="Polar residues" evidence="7">
    <location>
        <begin position="96"/>
        <end position="121"/>
    </location>
</feature>
<evidence type="ECO:0000256" key="2">
    <source>
        <dbReference type="ARBA" id="ARBA00022703"/>
    </source>
</evidence>
<evidence type="ECO:0000313" key="9">
    <source>
        <dbReference type="EnsemblMetazoa" id="XP_012060221.1"/>
    </source>
</evidence>
<dbReference type="GO" id="GO:0008270">
    <property type="term" value="F:zinc ion binding"/>
    <property type="evidence" value="ECO:0007669"/>
    <property type="project" value="UniProtKB-KW"/>
</dbReference>
<evidence type="ECO:0000313" key="10">
    <source>
        <dbReference type="Proteomes" id="UP000005205"/>
    </source>
</evidence>
<keyword evidence="10" id="KW-1185">Reference proteome</keyword>
<reference evidence="9" key="2">
    <citation type="submission" date="2016-04" db="UniProtKB">
        <authorList>
            <consortium name="EnsemblMetazoa"/>
        </authorList>
    </citation>
    <scope>IDENTIFICATION</scope>
</reference>
<dbReference type="FunFam" id="1.10.1170.10:FF:000003">
    <property type="entry name" value="E3 ubiquitin-protein ligase XIAP"/>
    <property type="match status" value="1"/>
</dbReference>
<dbReference type="eggNOG" id="KOG1101">
    <property type="taxonomic scope" value="Eukaryota"/>
</dbReference>
<dbReference type="GO" id="GO:0031625">
    <property type="term" value="F:ubiquitin protein ligase binding"/>
    <property type="evidence" value="ECO:0007669"/>
    <property type="project" value="UniProtKB-ARBA"/>
</dbReference>
<protein>
    <recommendedName>
        <fullName evidence="8">RING-type domain-containing protein</fullName>
    </recommendedName>
</protein>
<dbReference type="Gene3D" id="1.10.1170.10">
    <property type="entry name" value="Inhibitor Of Apoptosis Protein (2mihbC-IAP-1), Chain A"/>
    <property type="match status" value="3"/>
</dbReference>
<keyword evidence="2" id="KW-0053">Apoptosis</keyword>
<dbReference type="PROSITE" id="PS01282">
    <property type="entry name" value="BIR_REPEAT_1"/>
    <property type="match status" value="2"/>
</dbReference>
<dbReference type="InterPro" id="IPR001370">
    <property type="entry name" value="BIR_rpt"/>
</dbReference>